<accession>A0AAE7NZN3</accession>
<gene>
    <name evidence="2" type="ORF">WN72_13175</name>
</gene>
<feature type="compositionally biased region" description="Basic and acidic residues" evidence="1">
    <location>
        <begin position="141"/>
        <end position="166"/>
    </location>
</feature>
<evidence type="ECO:0000313" key="2">
    <source>
        <dbReference type="EMBL" id="QOZ73321.1"/>
    </source>
</evidence>
<dbReference type="AlphaFoldDB" id="A0AAE7NZN3"/>
<dbReference type="KEGG" id="barh:WN72_13175"/>
<organism evidence="2 3">
    <name type="scientific">Bradyrhizobium arachidis</name>
    <dbReference type="NCBI Taxonomy" id="858423"/>
    <lineage>
        <taxon>Bacteria</taxon>
        <taxon>Pseudomonadati</taxon>
        <taxon>Pseudomonadota</taxon>
        <taxon>Alphaproteobacteria</taxon>
        <taxon>Hyphomicrobiales</taxon>
        <taxon>Nitrobacteraceae</taxon>
        <taxon>Bradyrhizobium</taxon>
    </lineage>
</organism>
<reference evidence="2 3" key="1">
    <citation type="submission" date="2018-06" db="EMBL/GenBank/DDBJ databases">
        <title>Comparative genomics of Bradyrhizobium nodulating Arachidis hypogaea.</title>
        <authorList>
            <person name="Li Y."/>
        </authorList>
    </citation>
    <scope>NUCLEOTIDE SEQUENCE [LARGE SCALE GENOMIC DNA]</scope>
    <source>
        <strain evidence="2 3">CCBAU 051107</strain>
    </source>
</reference>
<evidence type="ECO:0000256" key="1">
    <source>
        <dbReference type="SAM" id="MobiDB-lite"/>
    </source>
</evidence>
<name>A0AAE7NZN3_9BRAD</name>
<proteinExistence type="predicted"/>
<evidence type="ECO:0000313" key="3">
    <source>
        <dbReference type="Proteomes" id="UP000594015"/>
    </source>
</evidence>
<dbReference type="EMBL" id="CP030050">
    <property type="protein sequence ID" value="QOZ73321.1"/>
    <property type="molecule type" value="Genomic_DNA"/>
</dbReference>
<dbReference type="Proteomes" id="UP000594015">
    <property type="component" value="Chromosome"/>
</dbReference>
<feature type="region of interest" description="Disordered" evidence="1">
    <location>
        <begin position="139"/>
        <end position="166"/>
    </location>
</feature>
<protein>
    <submittedName>
        <fullName evidence="2">Uncharacterized protein</fullName>
    </submittedName>
</protein>
<sequence>MGGSKSDNWNELVVNQAIGTLWETQHESDNQARRDGILTGLLCMKPRDEFEGMLIAQMIGAHNAAMECHRRAMLPDQPFVGRSEALTQANKLSRTFAALLEGLNRHRGKGQQKVTVEHVHVHAGGQAVVGVVETQGAGGLRKLEDQPHALRSEDPEREALPIPRDA</sequence>